<proteinExistence type="predicted"/>
<evidence type="ECO:0000313" key="3">
    <source>
        <dbReference type="Proteomes" id="UP000291117"/>
    </source>
</evidence>
<protein>
    <submittedName>
        <fullName evidence="2">RagB/SusD family nutrient uptake outer membrane protein</fullName>
    </submittedName>
</protein>
<organism evidence="2 3">
    <name type="scientific">Pedobacter hiemivivus</name>
    <dbReference type="NCBI Taxonomy" id="2530454"/>
    <lineage>
        <taxon>Bacteria</taxon>
        <taxon>Pseudomonadati</taxon>
        <taxon>Bacteroidota</taxon>
        <taxon>Sphingobacteriia</taxon>
        <taxon>Sphingobacteriales</taxon>
        <taxon>Sphingobacteriaceae</taxon>
        <taxon>Pedobacter</taxon>
    </lineage>
</organism>
<dbReference type="Pfam" id="PF14322">
    <property type="entry name" value="SusD-like_3"/>
    <property type="match status" value="1"/>
</dbReference>
<dbReference type="GO" id="GO:0009279">
    <property type="term" value="C:cell outer membrane"/>
    <property type="evidence" value="ECO:0007669"/>
    <property type="project" value="UniProtKB-SubCell"/>
</dbReference>
<reference evidence="2 3" key="1">
    <citation type="submission" date="2019-02" db="EMBL/GenBank/DDBJ databases">
        <title>Pedobacter sp. RP-3-8 sp. nov., isolated from Arctic soil.</title>
        <authorList>
            <person name="Dahal R.H."/>
        </authorList>
    </citation>
    <scope>NUCLEOTIDE SEQUENCE [LARGE SCALE GENOMIC DNA]</scope>
    <source>
        <strain evidence="2 3">RP-3-8</strain>
    </source>
</reference>
<name>A0A4R0N500_9SPHI</name>
<dbReference type="SUPFAM" id="SSF48452">
    <property type="entry name" value="TPR-like"/>
    <property type="match status" value="1"/>
</dbReference>
<gene>
    <name evidence="2" type="ORF">EZ444_16110</name>
</gene>
<keyword evidence="3" id="KW-1185">Reference proteome</keyword>
<dbReference type="EMBL" id="SJSM01000010">
    <property type="protein sequence ID" value="TCC95029.1"/>
    <property type="molecule type" value="Genomic_DNA"/>
</dbReference>
<dbReference type="RefSeq" id="WP_131610177.1">
    <property type="nucleotide sequence ID" value="NZ_SJSM01000010.1"/>
</dbReference>
<dbReference type="InterPro" id="IPR011990">
    <property type="entry name" value="TPR-like_helical_dom_sf"/>
</dbReference>
<dbReference type="InterPro" id="IPR033985">
    <property type="entry name" value="SusD-like_N"/>
</dbReference>
<dbReference type="Proteomes" id="UP000291117">
    <property type="component" value="Unassembled WGS sequence"/>
</dbReference>
<sequence length="458" mass="52366">MKTTYLKIIIASLFLLGIGTNYSCKKFLEAKSDQKLAVPTSLEELQGLLDNFSVMNQTIAGTGEASSDNYYLTKEDWESLSYENEKRIYTWEKDFLFPQDGRQNEWQCNYTAIYYSNTVLGALEKINRNQGNASKWDNIKGQALFFRAQYLLRTVLLWAVAFDETTASSDLGIPLRYTEDFNIPSVRSSVSESYRRILDDLEESANLLPIKSNHPAHPSKLASYGLLARTNLAMRRYSSASKFADSCLNLYSRLMDFNSLNQDANFPIQQFNEEVILWNRILAPGTISNSVAKIDQELYDSYEDNDLRKTIYFFKNADGSKAFKGYYEQLASPFGGIATDEIYLIKAECDARLKIGDFGMQSLNTLLKTRFKEGKFIPKTAISSDVALSIILAERRKELLMRDLRWMDIKRLNKEGANIKLTRILGDQTYVLQPNDPRYALPIPEDVIRLSGMPQNKR</sequence>
<accession>A0A4R0N500</accession>
<dbReference type="OrthoDB" id="653598at2"/>
<comment type="caution">
    <text evidence="2">The sequence shown here is derived from an EMBL/GenBank/DDBJ whole genome shotgun (WGS) entry which is preliminary data.</text>
</comment>
<dbReference type="Gene3D" id="1.25.40.390">
    <property type="match status" value="1"/>
</dbReference>
<feature type="domain" description="SusD-like N-terminal" evidence="1">
    <location>
        <begin position="26"/>
        <end position="231"/>
    </location>
</feature>
<evidence type="ECO:0000259" key="1">
    <source>
        <dbReference type="Pfam" id="PF14322"/>
    </source>
</evidence>
<dbReference type="AlphaFoldDB" id="A0A4R0N500"/>
<evidence type="ECO:0000313" key="2">
    <source>
        <dbReference type="EMBL" id="TCC95029.1"/>
    </source>
</evidence>